<dbReference type="CDD" id="cd19172">
    <property type="entry name" value="SET_SETD2"/>
    <property type="match status" value="1"/>
</dbReference>
<evidence type="ECO:0000259" key="11">
    <source>
        <dbReference type="PROSITE" id="PS50280"/>
    </source>
</evidence>
<keyword evidence="4" id="KW-0808">Transferase</keyword>
<keyword evidence="3 13" id="KW-0489">Methyltransferase</keyword>
<dbReference type="Pfam" id="PF00397">
    <property type="entry name" value="WW"/>
    <property type="match status" value="1"/>
</dbReference>
<dbReference type="InterPro" id="IPR001202">
    <property type="entry name" value="WW_dom"/>
</dbReference>
<dbReference type="EMBL" id="JAAAUY010000561">
    <property type="protein sequence ID" value="KAF9328472.1"/>
    <property type="molecule type" value="Genomic_DNA"/>
</dbReference>
<feature type="compositionally biased region" description="Basic and acidic residues" evidence="9">
    <location>
        <begin position="857"/>
        <end position="872"/>
    </location>
</feature>
<feature type="domain" description="SET" evidence="11">
    <location>
        <begin position="304"/>
        <end position="421"/>
    </location>
</feature>
<dbReference type="SMART" id="SM00456">
    <property type="entry name" value="WW"/>
    <property type="match status" value="1"/>
</dbReference>
<evidence type="ECO:0000313" key="13">
    <source>
        <dbReference type="EMBL" id="KAF9328472.1"/>
    </source>
</evidence>
<gene>
    <name evidence="13" type="primary">SET2_2</name>
    <name evidence="13" type="ORF">BG006_008348</name>
</gene>
<dbReference type="InterPro" id="IPR003616">
    <property type="entry name" value="Post-SET_dom"/>
</dbReference>
<protein>
    <recommendedName>
        <fullName evidence="2">[histone H3]-lysine(36) N-trimethyltransferase</fullName>
        <ecNumber evidence="2">2.1.1.359</ecNumber>
    </recommendedName>
</protein>
<dbReference type="Pfam" id="PF00856">
    <property type="entry name" value="SET"/>
    <property type="match status" value="1"/>
</dbReference>
<evidence type="ECO:0000256" key="8">
    <source>
        <dbReference type="ARBA" id="ARBA00023242"/>
    </source>
</evidence>
<dbReference type="Gene3D" id="2.20.70.10">
    <property type="match status" value="1"/>
</dbReference>
<feature type="region of interest" description="Disordered" evidence="9">
    <location>
        <begin position="927"/>
        <end position="994"/>
    </location>
</feature>
<comment type="subcellular location">
    <subcellularLocation>
        <location evidence="1">Nucleus</location>
    </subcellularLocation>
</comment>
<evidence type="ECO:0000256" key="9">
    <source>
        <dbReference type="SAM" id="MobiDB-lite"/>
    </source>
</evidence>
<feature type="domain" description="Post-SET" evidence="12">
    <location>
        <begin position="428"/>
        <end position="444"/>
    </location>
</feature>
<organism evidence="13 14">
    <name type="scientific">Podila minutissima</name>
    <dbReference type="NCBI Taxonomy" id="64525"/>
    <lineage>
        <taxon>Eukaryota</taxon>
        <taxon>Fungi</taxon>
        <taxon>Fungi incertae sedis</taxon>
        <taxon>Mucoromycota</taxon>
        <taxon>Mortierellomycotina</taxon>
        <taxon>Mortierellomycetes</taxon>
        <taxon>Mortierellales</taxon>
        <taxon>Mortierellaceae</taxon>
        <taxon>Podila</taxon>
    </lineage>
</organism>
<dbReference type="PROSITE" id="PS01159">
    <property type="entry name" value="WW_DOMAIN_1"/>
    <property type="match status" value="1"/>
</dbReference>
<dbReference type="GO" id="GO:0006355">
    <property type="term" value="P:regulation of DNA-templated transcription"/>
    <property type="evidence" value="ECO:0007669"/>
    <property type="project" value="InterPro"/>
</dbReference>
<evidence type="ECO:0000259" key="12">
    <source>
        <dbReference type="PROSITE" id="PS50868"/>
    </source>
</evidence>
<feature type="domain" description="WW" evidence="10">
    <location>
        <begin position="1051"/>
        <end position="1084"/>
    </location>
</feature>
<evidence type="ECO:0000256" key="7">
    <source>
        <dbReference type="ARBA" id="ARBA00023163"/>
    </source>
</evidence>
<feature type="compositionally biased region" description="Basic and acidic residues" evidence="9">
    <location>
        <begin position="99"/>
        <end position="114"/>
    </location>
</feature>
<feature type="region of interest" description="Disordered" evidence="9">
    <location>
        <begin position="1153"/>
        <end position="1181"/>
    </location>
</feature>
<comment type="caution">
    <text evidence="13">The sequence shown here is derived from an EMBL/GenBank/DDBJ whole genome shotgun (WGS) entry which is preliminary data.</text>
</comment>
<keyword evidence="14" id="KW-1185">Reference proteome</keyword>
<dbReference type="Proteomes" id="UP000696485">
    <property type="component" value="Unassembled WGS sequence"/>
</dbReference>
<feature type="compositionally biased region" description="Polar residues" evidence="9">
    <location>
        <begin position="50"/>
        <end position="59"/>
    </location>
</feature>
<dbReference type="GO" id="GO:0140955">
    <property type="term" value="F:histone H3K36 trimethyltransferase activity"/>
    <property type="evidence" value="ECO:0007669"/>
    <property type="project" value="UniProtKB-EC"/>
</dbReference>
<dbReference type="InterPro" id="IPR038190">
    <property type="entry name" value="SRI_sf"/>
</dbReference>
<dbReference type="EC" id="2.1.1.359" evidence="2"/>
<dbReference type="PROSITE" id="PS50280">
    <property type="entry name" value="SET"/>
    <property type="match status" value="1"/>
</dbReference>
<dbReference type="InterPro" id="IPR042294">
    <property type="entry name" value="SETD2_animal"/>
</dbReference>
<dbReference type="SMART" id="SM00317">
    <property type="entry name" value="SET"/>
    <property type="match status" value="1"/>
</dbReference>
<feature type="compositionally biased region" description="Acidic residues" evidence="9">
    <location>
        <begin position="1368"/>
        <end position="1395"/>
    </location>
</feature>
<dbReference type="SMART" id="SM00508">
    <property type="entry name" value="PostSET"/>
    <property type="match status" value="1"/>
</dbReference>
<dbReference type="CDD" id="cd00201">
    <property type="entry name" value="WW"/>
    <property type="match status" value="1"/>
</dbReference>
<evidence type="ECO:0000256" key="3">
    <source>
        <dbReference type="ARBA" id="ARBA00022603"/>
    </source>
</evidence>
<dbReference type="PROSITE" id="PS50020">
    <property type="entry name" value="WW_DOMAIN_2"/>
    <property type="match status" value="1"/>
</dbReference>
<feature type="compositionally biased region" description="Polar residues" evidence="9">
    <location>
        <begin position="7"/>
        <end position="17"/>
    </location>
</feature>
<feature type="compositionally biased region" description="Basic and acidic residues" evidence="9">
    <location>
        <begin position="179"/>
        <end position="192"/>
    </location>
</feature>
<feature type="region of interest" description="Disordered" evidence="9">
    <location>
        <begin position="159"/>
        <end position="236"/>
    </location>
</feature>
<dbReference type="InterPro" id="IPR036020">
    <property type="entry name" value="WW_dom_sf"/>
</dbReference>
<keyword evidence="8" id="KW-0539">Nucleus</keyword>
<accession>A0A9P5SIU7</accession>
<dbReference type="Pfam" id="PF08236">
    <property type="entry name" value="SRI"/>
    <property type="match status" value="1"/>
</dbReference>
<evidence type="ECO:0000313" key="14">
    <source>
        <dbReference type="Proteomes" id="UP000696485"/>
    </source>
</evidence>
<feature type="compositionally biased region" description="Acidic residues" evidence="9">
    <location>
        <begin position="193"/>
        <end position="208"/>
    </location>
</feature>
<feature type="region of interest" description="Disordered" evidence="9">
    <location>
        <begin position="1"/>
        <end position="118"/>
    </location>
</feature>
<dbReference type="PANTHER" id="PTHR46711">
    <property type="entry name" value="HISTONE-LYSINE N-METHYLTRANSFERASE SETD2"/>
    <property type="match status" value="1"/>
</dbReference>
<feature type="compositionally biased region" description="Basic and acidic residues" evidence="9">
    <location>
        <begin position="722"/>
        <end position="739"/>
    </location>
</feature>
<feature type="region of interest" description="Disordered" evidence="9">
    <location>
        <begin position="1307"/>
        <end position="1334"/>
    </location>
</feature>
<keyword evidence="5" id="KW-0949">S-adenosyl-L-methionine</keyword>
<evidence type="ECO:0000256" key="2">
    <source>
        <dbReference type="ARBA" id="ARBA00012178"/>
    </source>
</evidence>
<evidence type="ECO:0000256" key="4">
    <source>
        <dbReference type="ARBA" id="ARBA00022679"/>
    </source>
</evidence>
<feature type="compositionally biased region" description="Low complexity" evidence="9">
    <location>
        <begin position="968"/>
        <end position="985"/>
    </location>
</feature>
<feature type="compositionally biased region" description="Basic and acidic residues" evidence="9">
    <location>
        <begin position="777"/>
        <end position="847"/>
    </location>
</feature>
<proteinExistence type="predicted"/>
<sequence length="1403" mass="156406">MLPTLHKGSSTLMNGQLSTDSHSSTGSTSVTSISTSPSSSIGDAAVDSQGPGSLTSPQMKQEEPEICASLASLHASFSGPGSPKQTGVTRPLANTVKAEAPKVEEPVETAEKMDVASPIPLSRLFDFDQGDEGSDQIVLNESERQYQKKLRDEFDAGFKDLKDTDSKESNSKDPQNGNRAHDHGFSQRRSFDSDEDEIRIDDDDDEDRLSERMYRNSRLPPPPPPPPMGPPPIKHLPSALEEAQSTYAQIEYNIYRGTNTGNSPVDDCLPCQCKYNPRKLSLESALGTILRWIVNAKFQMKQNAPVDVVKTEKKGFGLRSIEDVPAGTFVMEYIGEVLPHSSFVKRTREYSQAGVKHFYFMSLQSDEVIDATKKGCLARFINHSCNPNCHLEKWVVGSKLRIGIFTIKRVAEGEELTFDYQFERYGAEAQPCYCGESNCSGFIGGNKRSSATRLDNYNMDEEEDQDEIELENEMSLRVPRKEKGNDGDYEETYEEAKITRGIEDPILMEKLARIMFMKPKVQKSKRLLAKLMATTERACLRRFLVLHGLVILKAWLRHYKDEPDIIMGIMFVLPSIPLLSRNAIEDSQIEETVQEVAEGPECPSKGMAQAVLEQWKGLKSTYRIPKAKKAAASGDTVDTPAEDPTSFLSPAESNGSGSGEGLGKRQFDDDERASTPSGMEKRSKYEDQAEQIPTEDNETQPSSSEQLSRSHSYSYDSPDYYSSREYHREPYGYGREGREGYMYGRSEGYREGSYGRSGEGYRAEAYRNDPYALSRSGYDRSRYDPYRDRERDRYYDYYRDREREREYRGHRDYHDMRDPRDPKDPRDYRDTGDLRDREPRDRMESREPFSGTPRSPSGKDREHTPMDGDTDSRPLSPSKPVHVPDQAQGEAIIRALTAAGHAHSGPSAAAAAASRALAAKGIEEAEASSLFSSRNNSPPERPSPLRTMSMADQTPEAVAKTSTDQPLTAATTASATTTEPATQSADYPKDYRGASHEYNNYYRHHNHGHGHHNDNYHHTSQYYRHPSSYHYSKHHHYRASSRHNYGPQPQFELPPNWSKASDPEGRVYYYNEITRITQWDPPRREITETPPPHAPASSATVPSDTLSSSVAPVMRTASPEPRKPVNIDGYTQEQIQEVIGRAFDKLKQKNLANGGGSAGASVHDVESPTPVSRSNKPLKSMNEKDLKAALSATVVKNMAKYKIKLGSSEAFKKHARRITHLIADKEMRSKSFKAGELTDITTVMKNKIRRFVRDYMTKLFKKQPKEERTSLSTSMLVNGSRTAGSHVIFTGATGVVGPGVPALNGTGLLSPASSARKDDSSSPSSTAMHTLSLTSPTYNKQLGLAHHTHRMGPVESEAGTVPPAMDYGDVEVDDEEDVKYGEGEDDDDDYNDDEVAAVPSSSV</sequence>
<evidence type="ECO:0000256" key="5">
    <source>
        <dbReference type="ARBA" id="ARBA00022691"/>
    </source>
</evidence>
<evidence type="ECO:0000256" key="1">
    <source>
        <dbReference type="ARBA" id="ARBA00004123"/>
    </source>
</evidence>
<dbReference type="PANTHER" id="PTHR46711:SF1">
    <property type="entry name" value="HISTONE-LYSINE N-METHYLTRANSFERASE SETD2"/>
    <property type="match status" value="1"/>
</dbReference>
<feature type="compositionally biased region" description="Low complexity" evidence="9">
    <location>
        <begin position="709"/>
        <end position="721"/>
    </location>
</feature>
<dbReference type="InterPro" id="IPR013257">
    <property type="entry name" value="SRI"/>
</dbReference>
<dbReference type="InterPro" id="IPR046341">
    <property type="entry name" value="SET_dom_sf"/>
</dbReference>
<dbReference type="PROSITE" id="PS50868">
    <property type="entry name" value="POST_SET"/>
    <property type="match status" value="1"/>
</dbReference>
<dbReference type="Gene3D" id="1.10.1740.100">
    <property type="entry name" value="Set2, Rpb1 interacting domain"/>
    <property type="match status" value="1"/>
</dbReference>
<feature type="region of interest" description="Disordered" evidence="9">
    <location>
        <begin position="1082"/>
        <end position="1126"/>
    </location>
</feature>
<feature type="region of interest" description="Disordered" evidence="9">
    <location>
        <begin position="1353"/>
        <end position="1403"/>
    </location>
</feature>
<dbReference type="GO" id="GO:0005634">
    <property type="term" value="C:nucleus"/>
    <property type="evidence" value="ECO:0007669"/>
    <property type="project" value="TreeGrafter"/>
</dbReference>
<keyword evidence="6" id="KW-0805">Transcription regulation</keyword>
<evidence type="ECO:0000256" key="6">
    <source>
        <dbReference type="ARBA" id="ARBA00023015"/>
    </source>
</evidence>
<reference evidence="13" key="1">
    <citation type="journal article" date="2020" name="Fungal Divers.">
        <title>Resolving the Mortierellaceae phylogeny through synthesis of multi-gene phylogenetics and phylogenomics.</title>
        <authorList>
            <person name="Vandepol N."/>
            <person name="Liber J."/>
            <person name="Desiro A."/>
            <person name="Na H."/>
            <person name="Kennedy M."/>
            <person name="Barry K."/>
            <person name="Grigoriev I.V."/>
            <person name="Miller A.N."/>
            <person name="O'Donnell K."/>
            <person name="Stajich J.E."/>
            <person name="Bonito G."/>
        </authorList>
    </citation>
    <scope>NUCLEOTIDE SEQUENCE</scope>
    <source>
        <strain evidence="13">NVP1</strain>
    </source>
</reference>
<dbReference type="InterPro" id="IPR044437">
    <property type="entry name" value="SETD2/Set2_SET"/>
</dbReference>
<feature type="compositionally biased region" description="Basic and acidic residues" evidence="9">
    <location>
        <begin position="159"/>
        <end position="171"/>
    </location>
</feature>
<name>A0A9P5SIU7_9FUNG</name>
<evidence type="ECO:0000259" key="10">
    <source>
        <dbReference type="PROSITE" id="PS50020"/>
    </source>
</evidence>
<dbReference type="GO" id="GO:0032259">
    <property type="term" value="P:methylation"/>
    <property type="evidence" value="ECO:0007669"/>
    <property type="project" value="UniProtKB-KW"/>
</dbReference>
<dbReference type="InterPro" id="IPR001214">
    <property type="entry name" value="SET_dom"/>
</dbReference>
<dbReference type="GO" id="GO:0005694">
    <property type="term" value="C:chromosome"/>
    <property type="evidence" value="ECO:0007669"/>
    <property type="project" value="InterPro"/>
</dbReference>
<keyword evidence="7" id="KW-0804">Transcription</keyword>
<feature type="compositionally biased region" description="Pro residues" evidence="9">
    <location>
        <begin position="219"/>
        <end position="234"/>
    </location>
</feature>
<feature type="compositionally biased region" description="Low complexity" evidence="9">
    <location>
        <begin position="18"/>
        <end position="40"/>
    </location>
</feature>
<feature type="region of interest" description="Disordered" evidence="9">
    <location>
        <begin position="628"/>
        <end position="889"/>
    </location>
</feature>
<dbReference type="SUPFAM" id="SSF82199">
    <property type="entry name" value="SET domain"/>
    <property type="match status" value="1"/>
</dbReference>
<dbReference type="SUPFAM" id="SSF51045">
    <property type="entry name" value="WW domain"/>
    <property type="match status" value="1"/>
</dbReference>
<dbReference type="Gene3D" id="2.170.270.10">
    <property type="entry name" value="SET domain"/>
    <property type="match status" value="1"/>
</dbReference>